<protein>
    <submittedName>
        <fullName evidence="1">NADH dehydrogenase</fullName>
    </submittedName>
</protein>
<dbReference type="OrthoDB" id="9807975at2"/>
<reference evidence="1 2" key="1">
    <citation type="submission" date="2018-11" db="EMBL/GenBank/DDBJ databases">
        <title>Genome sequencing and assembly of Clostridium tagluense strain A121.</title>
        <authorList>
            <person name="Murakami T."/>
            <person name="Segawa T."/>
            <person name="Shcherbakova V.A."/>
            <person name="Mori H."/>
            <person name="Yoshimura Y."/>
        </authorList>
    </citation>
    <scope>NUCLEOTIDE SEQUENCE [LARGE SCALE GENOMIC DNA]</scope>
    <source>
        <strain evidence="1 2">A121</strain>
    </source>
</reference>
<evidence type="ECO:0000313" key="1">
    <source>
        <dbReference type="EMBL" id="GCD10882.1"/>
    </source>
</evidence>
<comment type="caution">
    <text evidence="1">The sequence shown here is derived from an EMBL/GenBank/DDBJ whole genome shotgun (WGS) entry which is preliminary data.</text>
</comment>
<dbReference type="CDD" id="cd02980">
    <property type="entry name" value="TRX_Fd_family"/>
    <property type="match status" value="1"/>
</dbReference>
<dbReference type="Pfam" id="PF01257">
    <property type="entry name" value="2Fe-2S_thioredx"/>
    <property type="match status" value="1"/>
</dbReference>
<dbReference type="SUPFAM" id="SSF52833">
    <property type="entry name" value="Thioredoxin-like"/>
    <property type="match status" value="1"/>
</dbReference>
<dbReference type="Proteomes" id="UP000287872">
    <property type="component" value="Unassembled WGS sequence"/>
</dbReference>
<gene>
    <name evidence="1" type="ORF">Ctaglu_25050</name>
</gene>
<dbReference type="Gene3D" id="3.40.30.10">
    <property type="entry name" value="Glutaredoxin"/>
    <property type="match status" value="1"/>
</dbReference>
<proteinExistence type="predicted"/>
<keyword evidence="2" id="KW-1185">Reference proteome</keyword>
<name>A0A401UMY0_9CLOT</name>
<dbReference type="EMBL" id="BHYK01000013">
    <property type="protein sequence ID" value="GCD10882.1"/>
    <property type="molecule type" value="Genomic_DNA"/>
</dbReference>
<accession>A0A401UMY0</accession>
<dbReference type="InterPro" id="IPR036249">
    <property type="entry name" value="Thioredoxin-like_sf"/>
</dbReference>
<evidence type="ECO:0000313" key="2">
    <source>
        <dbReference type="Proteomes" id="UP000287872"/>
    </source>
</evidence>
<sequence length="81" mass="9147">MDILVCIGSSCHVRGSYSIMNELKSMITEKHLDSEVYIKPAFCLGYCKLGVTIKVDEQLVTGVTRENLTEVFDKYVLKKVD</sequence>
<dbReference type="AlphaFoldDB" id="A0A401UMY0"/>
<dbReference type="RefSeq" id="WP_125002187.1">
    <property type="nucleotide sequence ID" value="NZ_BHYK01000013.1"/>
</dbReference>
<organism evidence="1 2">
    <name type="scientific">Clostridium tagluense</name>
    <dbReference type="NCBI Taxonomy" id="360422"/>
    <lineage>
        <taxon>Bacteria</taxon>
        <taxon>Bacillati</taxon>
        <taxon>Bacillota</taxon>
        <taxon>Clostridia</taxon>
        <taxon>Eubacteriales</taxon>
        <taxon>Clostridiaceae</taxon>
        <taxon>Clostridium</taxon>
    </lineage>
</organism>